<gene>
    <name evidence="1" type="ORF">D9619_009700</name>
</gene>
<protein>
    <recommendedName>
        <fullName evidence="3">Hemerythrin-like domain-containing protein</fullName>
    </recommendedName>
</protein>
<comment type="caution">
    <text evidence="1">The sequence shown here is derived from an EMBL/GenBank/DDBJ whole genome shotgun (WGS) entry which is preliminary data.</text>
</comment>
<proteinExistence type="predicted"/>
<dbReference type="Proteomes" id="UP000567179">
    <property type="component" value="Unassembled WGS sequence"/>
</dbReference>
<evidence type="ECO:0008006" key="3">
    <source>
        <dbReference type="Google" id="ProtNLM"/>
    </source>
</evidence>
<dbReference type="InterPro" id="IPR053206">
    <property type="entry name" value="Dimeric_xanthone_biosynth"/>
</dbReference>
<name>A0A8H5BLD8_9AGAR</name>
<evidence type="ECO:0000313" key="2">
    <source>
        <dbReference type="Proteomes" id="UP000567179"/>
    </source>
</evidence>
<dbReference type="Gene3D" id="1.20.120.520">
    <property type="entry name" value="nmb1532 protein domain like"/>
    <property type="match status" value="1"/>
</dbReference>
<keyword evidence="2" id="KW-1185">Reference proteome</keyword>
<accession>A0A8H5BLD8</accession>
<dbReference type="OrthoDB" id="58416at2759"/>
<evidence type="ECO:0000313" key="1">
    <source>
        <dbReference type="EMBL" id="KAF5325520.1"/>
    </source>
</evidence>
<dbReference type="EMBL" id="JAACJJ010000015">
    <property type="protein sequence ID" value="KAF5325520.1"/>
    <property type="molecule type" value="Genomic_DNA"/>
</dbReference>
<dbReference type="PANTHER" id="PTHR38048:SF2">
    <property type="entry name" value="HEMERYTHRIN-LIKE DOMAIN-CONTAINING PROTEIN"/>
    <property type="match status" value="1"/>
</dbReference>
<dbReference type="PANTHER" id="PTHR38048">
    <property type="entry name" value="EXPRESSED PROTEIN"/>
    <property type="match status" value="1"/>
</dbReference>
<reference evidence="1 2" key="1">
    <citation type="journal article" date="2020" name="ISME J.">
        <title>Uncovering the hidden diversity of litter-decomposition mechanisms in mushroom-forming fungi.</title>
        <authorList>
            <person name="Floudas D."/>
            <person name="Bentzer J."/>
            <person name="Ahren D."/>
            <person name="Johansson T."/>
            <person name="Persson P."/>
            <person name="Tunlid A."/>
        </authorList>
    </citation>
    <scope>NUCLEOTIDE SEQUENCE [LARGE SCALE GENOMIC DNA]</scope>
    <source>
        <strain evidence="1 2">CBS 101986</strain>
    </source>
</reference>
<dbReference type="AlphaFoldDB" id="A0A8H5BLD8"/>
<sequence>MILATDHDGPYPLIPITCNADLDFADHNSDIALWLADEVALTHNVVIRALNSIWLNAPLVLQGDEPYFVGYALACLLFVREYHRAQEEIVFPHLQTQLDMRSNVVDHLAFEAPLKQFESYLERVRDGAEKYDVETVLARRSEVGNMMVQHFHDEVEFLAPGQLRGFCNEDLEKMLNDMEEHNKKIRQSATLLSFIVTNHRREDAVHWASSRLKEESAKTDRTSLAHYEYLAEVDWPSYRATSTPWILEVFAIYHDWGASKSIPTSGPIKPIYAGGFNDRIRSKQRLSVVLHARVYRTP</sequence>
<organism evidence="1 2">
    <name type="scientific">Psilocybe cf. subviscida</name>
    <dbReference type="NCBI Taxonomy" id="2480587"/>
    <lineage>
        <taxon>Eukaryota</taxon>
        <taxon>Fungi</taxon>
        <taxon>Dikarya</taxon>
        <taxon>Basidiomycota</taxon>
        <taxon>Agaricomycotina</taxon>
        <taxon>Agaricomycetes</taxon>
        <taxon>Agaricomycetidae</taxon>
        <taxon>Agaricales</taxon>
        <taxon>Agaricineae</taxon>
        <taxon>Strophariaceae</taxon>
        <taxon>Psilocybe</taxon>
    </lineage>
</organism>